<gene>
    <name evidence="2" type="ORF">ETD85_56425</name>
</gene>
<protein>
    <submittedName>
        <fullName evidence="2">Uncharacterized protein</fullName>
    </submittedName>
</protein>
<dbReference type="EMBL" id="VCKX01000400">
    <property type="protein sequence ID" value="TMR14993.1"/>
    <property type="molecule type" value="Genomic_DNA"/>
</dbReference>
<name>A0A5S4FB66_9ACTN</name>
<comment type="caution">
    <text evidence="2">The sequence shown here is derived from an EMBL/GenBank/DDBJ whole genome shotgun (WGS) entry which is preliminary data.</text>
</comment>
<dbReference type="Proteomes" id="UP000306628">
    <property type="component" value="Unassembled WGS sequence"/>
</dbReference>
<keyword evidence="3" id="KW-1185">Reference proteome</keyword>
<proteinExistence type="predicted"/>
<accession>A0A5S4FB66</accession>
<feature type="region of interest" description="Disordered" evidence="1">
    <location>
        <begin position="1"/>
        <end position="65"/>
    </location>
</feature>
<evidence type="ECO:0000313" key="3">
    <source>
        <dbReference type="Proteomes" id="UP000306628"/>
    </source>
</evidence>
<reference evidence="2 3" key="1">
    <citation type="submission" date="2019-05" db="EMBL/GenBank/DDBJ databases">
        <title>Draft genome sequence of Nonomuraea zeae DSM 100528.</title>
        <authorList>
            <person name="Saricaoglu S."/>
            <person name="Isik K."/>
        </authorList>
    </citation>
    <scope>NUCLEOTIDE SEQUENCE [LARGE SCALE GENOMIC DNA]</scope>
    <source>
        <strain evidence="2 3">DSM 100528</strain>
    </source>
</reference>
<dbReference type="AlphaFoldDB" id="A0A5S4FB66"/>
<evidence type="ECO:0000313" key="2">
    <source>
        <dbReference type="EMBL" id="TMR14993.1"/>
    </source>
</evidence>
<feature type="compositionally biased region" description="Low complexity" evidence="1">
    <location>
        <begin position="31"/>
        <end position="55"/>
    </location>
</feature>
<evidence type="ECO:0000256" key="1">
    <source>
        <dbReference type="SAM" id="MobiDB-lite"/>
    </source>
</evidence>
<sequence length="65" mass="6670">MNSSMSATHWRRERPIGLSVSCFEPTRAGDAPSLSSTTAVPASSSSAGAATTAVGDRPTSVPYSR</sequence>
<organism evidence="2 3">
    <name type="scientific">Nonomuraea zeae</name>
    <dbReference type="NCBI Taxonomy" id="1642303"/>
    <lineage>
        <taxon>Bacteria</taxon>
        <taxon>Bacillati</taxon>
        <taxon>Actinomycetota</taxon>
        <taxon>Actinomycetes</taxon>
        <taxon>Streptosporangiales</taxon>
        <taxon>Streptosporangiaceae</taxon>
        <taxon>Nonomuraea</taxon>
    </lineage>
</organism>